<reference evidence="3 4" key="1">
    <citation type="journal article" date="2017" name="G3 (Bethesda)">
        <title>First Draft Genome Sequence of the Pathogenic Fungus Lomentospora prolificans (Formerly Scedosporium prolificans).</title>
        <authorList>
            <person name="Luo R."/>
            <person name="Zimin A."/>
            <person name="Workman R."/>
            <person name="Fan Y."/>
            <person name="Pertea G."/>
            <person name="Grossman N."/>
            <person name="Wear M.P."/>
            <person name="Jia B."/>
            <person name="Miller H."/>
            <person name="Casadevall A."/>
            <person name="Timp W."/>
            <person name="Zhang S.X."/>
            <person name="Salzberg S.L."/>
        </authorList>
    </citation>
    <scope>NUCLEOTIDE SEQUENCE [LARGE SCALE GENOMIC DNA]</scope>
    <source>
        <strain evidence="3 4">JHH-5317</strain>
    </source>
</reference>
<comment type="caution">
    <text evidence="3">The sequence shown here is derived from an EMBL/GenBank/DDBJ whole genome shotgun (WGS) entry which is preliminary data.</text>
</comment>
<organism evidence="3 4">
    <name type="scientific">Lomentospora prolificans</name>
    <dbReference type="NCBI Taxonomy" id="41688"/>
    <lineage>
        <taxon>Eukaryota</taxon>
        <taxon>Fungi</taxon>
        <taxon>Dikarya</taxon>
        <taxon>Ascomycota</taxon>
        <taxon>Pezizomycotina</taxon>
        <taxon>Sordariomycetes</taxon>
        <taxon>Hypocreomycetidae</taxon>
        <taxon>Microascales</taxon>
        <taxon>Microascaceae</taxon>
        <taxon>Lomentospora</taxon>
    </lineage>
</organism>
<proteinExistence type="predicted"/>
<dbReference type="Proteomes" id="UP000233524">
    <property type="component" value="Unassembled WGS sequence"/>
</dbReference>
<accession>A0A2N3NHN3</accession>
<dbReference type="AlphaFoldDB" id="A0A2N3NHN3"/>
<protein>
    <submittedName>
        <fullName evidence="3">Uncharacterized protein</fullName>
    </submittedName>
</protein>
<dbReference type="OrthoDB" id="5377009at2759"/>
<evidence type="ECO:0000256" key="1">
    <source>
        <dbReference type="SAM" id="Coils"/>
    </source>
</evidence>
<feature type="compositionally biased region" description="Low complexity" evidence="2">
    <location>
        <begin position="33"/>
        <end position="67"/>
    </location>
</feature>
<keyword evidence="4" id="KW-1185">Reference proteome</keyword>
<feature type="compositionally biased region" description="Basic residues" evidence="2">
    <location>
        <begin position="10"/>
        <end position="19"/>
    </location>
</feature>
<feature type="region of interest" description="Disordered" evidence="2">
    <location>
        <begin position="1"/>
        <end position="143"/>
    </location>
</feature>
<evidence type="ECO:0000313" key="4">
    <source>
        <dbReference type="Proteomes" id="UP000233524"/>
    </source>
</evidence>
<feature type="compositionally biased region" description="Polar residues" evidence="2">
    <location>
        <begin position="292"/>
        <end position="301"/>
    </location>
</feature>
<evidence type="ECO:0000256" key="2">
    <source>
        <dbReference type="SAM" id="MobiDB-lite"/>
    </source>
</evidence>
<feature type="compositionally biased region" description="Polar residues" evidence="2">
    <location>
        <begin position="21"/>
        <end position="31"/>
    </location>
</feature>
<feature type="coiled-coil region" evidence="1">
    <location>
        <begin position="377"/>
        <end position="429"/>
    </location>
</feature>
<gene>
    <name evidence="3" type="ORF">jhhlp_001222</name>
</gene>
<sequence length="646" mass="69292">MLSSGSSQHASRHSCRRPTSRAGTVVNQRTPLCTAAAERTCTEARPMQTQSQQQQQQPPRGSVQRSSEPSKLDHNQQGIRTSQPDRKEAPPAHEPPSSPLSTSSRESLADTSSAASSNRSSVITAPDTHPFSDESCPSRTATLSPVEIPTISISPVSERRTSFSQIVGKDSLASSADSPTDTHHITSSFLKPLTLGTATPTITNTDSQAATTTSWWKLGLGIKDMALTGDSRPRADGDARRGKLGAWWAGASSSAEFTTRSSRILSTSSTASTITPSPETPAITRLKKSHTVGPTNNLNDPSSRRNSSSSAFSFITSSVSALSRFTQNANAYAPDDELCNMNIEAALNDVEQPTIKDHATSLLLRFQTAYRTQSAALREVQAECSAERDELAGMTARARHLQARLEDAARRAAEQEEALVAILEELTAEKKMRIECERAAREKGIVLVRRDLNDDQAVAVEEEGDSVLTEDLGADEDQRRRRWIQQAGEAKNGDAGFETDEESYESASIFSRSRSPTLPPPSVSGAASPDASPIQGRLISSLPPPVPPKNNTPLSKARGVQVQQQQQPQRLSAFQKIFKGISGDGEEGAASQGGLVSCSNCRGGDARVAWDTVSLLRDENKGLKQRVAGLETAVEGALDVVNRVGM</sequence>
<dbReference type="InParanoid" id="A0A2N3NHN3"/>
<feature type="compositionally biased region" description="Low complexity" evidence="2">
    <location>
        <begin position="99"/>
        <end position="121"/>
    </location>
</feature>
<name>A0A2N3NHN3_9PEZI</name>
<evidence type="ECO:0000313" key="3">
    <source>
        <dbReference type="EMBL" id="PKS11927.1"/>
    </source>
</evidence>
<feature type="compositionally biased region" description="Low complexity" evidence="2">
    <location>
        <begin position="259"/>
        <end position="284"/>
    </location>
</feature>
<dbReference type="EMBL" id="NLAX01000004">
    <property type="protein sequence ID" value="PKS11927.1"/>
    <property type="molecule type" value="Genomic_DNA"/>
</dbReference>
<dbReference type="STRING" id="41688.A0A2N3NHN3"/>
<dbReference type="VEuPathDB" id="FungiDB:jhhlp_001222"/>
<feature type="region of interest" description="Disordered" evidence="2">
    <location>
        <begin position="486"/>
        <end position="555"/>
    </location>
</feature>
<keyword evidence="1" id="KW-0175">Coiled coil</keyword>
<feature type="region of interest" description="Disordered" evidence="2">
    <location>
        <begin position="259"/>
        <end position="309"/>
    </location>
</feature>